<dbReference type="Proteomes" id="UP000287651">
    <property type="component" value="Unassembled WGS sequence"/>
</dbReference>
<sequence>MRLNRIESFYASLLCFRSEGNEEEGQPSMARPPARGRSATAKSPLHGGDRLRPGLLQGAATRKGSSPQGAATHNGSSPQGAVTRRGNSCPRARPTMEAVLPARRGATPTKALLTSTVPTACTGATTVAAQKGQRTG</sequence>
<organism evidence="2 3">
    <name type="scientific">Ensete ventricosum</name>
    <name type="common">Abyssinian banana</name>
    <name type="synonym">Musa ensete</name>
    <dbReference type="NCBI Taxonomy" id="4639"/>
    <lineage>
        <taxon>Eukaryota</taxon>
        <taxon>Viridiplantae</taxon>
        <taxon>Streptophyta</taxon>
        <taxon>Embryophyta</taxon>
        <taxon>Tracheophyta</taxon>
        <taxon>Spermatophyta</taxon>
        <taxon>Magnoliopsida</taxon>
        <taxon>Liliopsida</taxon>
        <taxon>Zingiberales</taxon>
        <taxon>Musaceae</taxon>
        <taxon>Ensete</taxon>
    </lineage>
</organism>
<accession>A0A426YMM8</accession>
<proteinExistence type="predicted"/>
<reference evidence="2 3" key="1">
    <citation type="journal article" date="2014" name="Agronomy (Basel)">
        <title>A Draft Genome Sequence for Ensete ventricosum, the Drought-Tolerant Tree Against Hunger.</title>
        <authorList>
            <person name="Harrison J."/>
            <person name="Moore K.A."/>
            <person name="Paszkiewicz K."/>
            <person name="Jones T."/>
            <person name="Grant M."/>
            <person name="Ambacheew D."/>
            <person name="Muzemil S."/>
            <person name="Studholme D.J."/>
        </authorList>
    </citation>
    <scope>NUCLEOTIDE SEQUENCE [LARGE SCALE GENOMIC DNA]</scope>
</reference>
<gene>
    <name evidence="2" type="ORF">B296_00037921</name>
</gene>
<evidence type="ECO:0000313" key="2">
    <source>
        <dbReference type="EMBL" id="RRT52963.1"/>
    </source>
</evidence>
<dbReference type="AlphaFoldDB" id="A0A426YMM8"/>
<dbReference type="EMBL" id="AMZH03011388">
    <property type="protein sequence ID" value="RRT52963.1"/>
    <property type="molecule type" value="Genomic_DNA"/>
</dbReference>
<evidence type="ECO:0000313" key="3">
    <source>
        <dbReference type="Proteomes" id="UP000287651"/>
    </source>
</evidence>
<feature type="compositionally biased region" description="Polar residues" evidence="1">
    <location>
        <begin position="63"/>
        <end position="80"/>
    </location>
</feature>
<comment type="caution">
    <text evidence="2">The sequence shown here is derived from an EMBL/GenBank/DDBJ whole genome shotgun (WGS) entry which is preliminary data.</text>
</comment>
<protein>
    <submittedName>
        <fullName evidence="2">Uncharacterized protein</fullName>
    </submittedName>
</protein>
<name>A0A426YMM8_ENSVE</name>
<feature type="region of interest" description="Disordered" evidence="1">
    <location>
        <begin position="18"/>
        <end position="107"/>
    </location>
</feature>
<evidence type="ECO:0000256" key="1">
    <source>
        <dbReference type="SAM" id="MobiDB-lite"/>
    </source>
</evidence>